<dbReference type="NCBIfam" id="TIGR00135">
    <property type="entry name" value="gatC"/>
    <property type="match status" value="1"/>
</dbReference>
<dbReference type="Pfam" id="PF02686">
    <property type="entry name" value="GatC"/>
    <property type="match status" value="1"/>
</dbReference>
<dbReference type="Gene3D" id="1.10.20.60">
    <property type="entry name" value="Glu-tRNAGln amidotransferase C subunit, N-terminal domain"/>
    <property type="match status" value="1"/>
</dbReference>
<evidence type="ECO:0000313" key="2">
    <source>
        <dbReference type="Proteomes" id="UP000177720"/>
    </source>
</evidence>
<sequence length="90" mass="10470">MNIKDVENLAELARIGLTEGEKLSLLKDFDSILAYVKQIEEVKVGETKREDELHNVWREDVLAPREFSRELILKQFPDSQDGFLKVKKIL</sequence>
<accession>A0A1F5Y4D3</accession>
<dbReference type="SUPFAM" id="SSF141000">
    <property type="entry name" value="Glu-tRNAGln amidotransferase C subunit"/>
    <property type="match status" value="1"/>
</dbReference>
<dbReference type="InterPro" id="IPR036113">
    <property type="entry name" value="Asp/Glu-ADT_sf_sub_c"/>
</dbReference>
<protein>
    <recommendedName>
        <fullName evidence="3">Aspartyl/glutamyl-tRNA(Asn/Gln) amidotransferase subunit C</fullName>
    </recommendedName>
</protein>
<dbReference type="GO" id="GO:0006450">
    <property type="term" value="P:regulation of translational fidelity"/>
    <property type="evidence" value="ECO:0007669"/>
    <property type="project" value="InterPro"/>
</dbReference>
<comment type="caution">
    <text evidence="1">The sequence shown here is derived from an EMBL/GenBank/DDBJ whole genome shotgun (WGS) entry which is preliminary data.</text>
</comment>
<dbReference type="InterPro" id="IPR003837">
    <property type="entry name" value="GatC"/>
</dbReference>
<evidence type="ECO:0008006" key="3">
    <source>
        <dbReference type="Google" id="ProtNLM"/>
    </source>
</evidence>
<dbReference type="AlphaFoldDB" id="A0A1F5Y4D3"/>
<dbReference type="Proteomes" id="UP000177720">
    <property type="component" value="Unassembled WGS sequence"/>
</dbReference>
<proteinExistence type="predicted"/>
<gene>
    <name evidence="1" type="ORF">A2Y47_01120</name>
</gene>
<organism evidence="1 2">
    <name type="scientific">Candidatus Giovannonibacteria bacterium RIFCSPLOWO2_12_43_8</name>
    <dbReference type="NCBI Taxonomy" id="1798361"/>
    <lineage>
        <taxon>Bacteria</taxon>
        <taxon>Candidatus Giovannoniibacteriota</taxon>
    </lineage>
</organism>
<name>A0A1F5Y4D3_9BACT</name>
<evidence type="ECO:0000313" key="1">
    <source>
        <dbReference type="EMBL" id="OGF95125.1"/>
    </source>
</evidence>
<dbReference type="EMBL" id="MFIN01000028">
    <property type="protein sequence ID" value="OGF95125.1"/>
    <property type="molecule type" value="Genomic_DNA"/>
</dbReference>
<reference evidence="1 2" key="1">
    <citation type="journal article" date="2016" name="Nat. Commun.">
        <title>Thousands of microbial genomes shed light on interconnected biogeochemical processes in an aquifer system.</title>
        <authorList>
            <person name="Anantharaman K."/>
            <person name="Brown C.T."/>
            <person name="Hug L.A."/>
            <person name="Sharon I."/>
            <person name="Castelle C.J."/>
            <person name="Probst A.J."/>
            <person name="Thomas B.C."/>
            <person name="Singh A."/>
            <person name="Wilkins M.J."/>
            <person name="Karaoz U."/>
            <person name="Brodie E.L."/>
            <person name="Williams K.H."/>
            <person name="Hubbard S.S."/>
            <person name="Banfield J.F."/>
        </authorList>
    </citation>
    <scope>NUCLEOTIDE SEQUENCE [LARGE SCALE GENOMIC DNA]</scope>
</reference>